<evidence type="ECO:0000313" key="3">
    <source>
        <dbReference type="Proteomes" id="UP000623842"/>
    </source>
</evidence>
<evidence type="ECO:0008006" key="4">
    <source>
        <dbReference type="Google" id="ProtNLM"/>
    </source>
</evidence>
<dbReference type="RefSeq" id="WP_189768860.1">
    <property type="nucleotide sequence ID" value="NZ_BNCK01000003.1"/>
</dbReference>
<dbReference type="PANTHER" id="PTHR38834">
    <property type="entry name" value="PERIPLASMIC SUBSTRATE BINDING PROTEIN FAMILY 3"/>
    <property type="match status" value="1"/>
</dbReference>
<keyword evidence="1" id="KW-0732">Signal</keyword>
<feature type="chain" id="PRO_5036839033" description="Solute-binding protein family 3/N-terminal domain-containing protein" evidence="1">
    <location>
        <begin position="21"/>
        <end position="258"/>
    </location>
</feature>
<proteinExistence type="predicted"/>
<dbReference type="SUPFAM" id="SSF53850">
    <property type="entry name" value="Periplasmic binding protein-like II"/>
    <property type="match status" value="1"/>
</dbReference>
<dbReference type="Proteomes" id="UP000623842">
    <property type="component" value="Unassembled WGS sequence"/>
</dbReference>
<gene>
    <name evidence="2" type="ORF">GCM10017161_15140</name>
</gene>
<name>A0A919EIQ9_9GAMM</name>
<feature type="signal peptide" evidence="1">
    <location>
        <begin position="1"/>
        <end position="20"/>
    </location>
</feature>
<sequence>MSYTLKLVFCLLFFSISSHAKQQNQISVVTEHFPPYQINAVDRIEGMAVDIFFALNKLNGDTYEINLFPWARAYEKAITTPNTLIFTIARTKSRQPLFKWIGDLPFEDQLGIWTVADLHLSSNISSMDLSNLTTAIPRYDSNIALLREIGIEEGKQLIYVNQFEQAIEMLLHRRIDYIAAGKISMCFQLNKLNKKLAAFKFTPLNVRKSAPLSFAFNAQSNKELVSKYRLAFREIKDNGTLDKITNNWLKLISNQCKF</sequence>
<evidence type="ECO:0000256" key="1">
    <source>
        <dbReference type="SAM" id="SignalP"/>
    </source>
</evidence>
<dbReference type="PANTHER" id="PTHR38834:SF3">
    <property type="entry name" value="SOLUTE-BINDING PROTEIN FAMILY 3_N-TERMINAL DOMAIN-CONTAINING PROTEIN"/>
    <property type="match status" value="1"/>
</dbReference>
<keyword evidence="3" id="KW-1185">Reference proteome</keyword>
<protein>
    <recommendedName>
        <fullName evidence="4">Solute-binding protein family 3/N-terminal domain-containing protein</fullName>
    </recommendedName>
</protein>
<organism evidence="2 3">
    <name type="scientific">Thalassotalea marina</name>
    <dbReference type="NCBI Taxonomy" id="1673741"/>
    <lineage>
        <taxon>Bacteria</taxon>
        <taxon>Pseudomonadati</taxon>
        <taxon>Pseudomonadota</taxon>
        <taxon>Gammaproteobacteria</taxon>
        <taxon>Alteromonadales</taxon>
        <taxon>Colwelliaceae</taxon>
        <taxon>Thalassotalea</taxon>
    </lineage>
</organism>
<dbReference type="EMBL" id="BNCK01000003">
    <property type="protein sequence ID" value="GHF88401.1"/>
    <property type="molecule type" value="Genomic_DNA"/>
</dbReference>
<accession>A0A919EIQ9</accession>
<dbReference type="AlphaFoldDB" id="A0A919EIQ9"/>
<comment type="caution">
    <text evidence="2">The sequence shown here is derived from an EMBL/GenBank/DDBJ whole genome shotgun (WGS) entry which is preliminary data.</text>
</comment>
<reference evidence="2" key="2">
    <citation type="submission" date="2020-09" db="EMBL/GenBank/DDBJ databases">
        <authorList>
            <person name="Sun Q."/>
            <person name="Kim S."/>
        </authorList>
    </citation>
    <scope>NUCLEOTIDE SEQUENCE</scope>
    <source>
        <strain evidence="2">KCTC 42731</strain>
    </source>
</reference>
<reference evidence="2" key="1">
    <citation type="journal article" date="2014" name="Int. J. Syst. Evol. Microbiol.">
        <title>Complete genome sequence of Corynebacterium casei LMG S-19264T (=DSM 44701T), isolated from a smear-ripened cheese.</title>
        <authorList>
            <consortium name="US DOE Joint Genome Institute (JGI-PGF)"/>
            <person name="Walter F."/>
            <person name="Albersmeier A."/>
            <person name="Kalinowski J."/>
            <person name="Ruckert C."/>
        </authorList>
    </citation>
    <scope>NUCLEOTIDE SEQUENCE</scope>
    <source>
        <strain evidence="2">KCTC 42731</strain>
    </source>
</reference>
<dbReference type="Gene3D" id="3.40.190.10">
    <property type="entry name" value="Periplasmic binding protein-like II"/>
    <property type="match status" value="2"/>
</dbReference>
<evidence type="ECO:0000313" key="2">
    <source>
        <dbReference type="EMBL" id="GHF88401.1"/>
    </source>
</evidence>